<accession>Q98NC5</accession>
<dbReference type="KEGG" id="mlo:mlr0200"/>
<dbReference type="eggNOG" id="ENOG5032YQ5">
    <property type="taxonomic scope" value="Bacteria"/>
</dbReference>
<dbReference type="AlphaFoldDB" id="Q98NC5"/>
<evidence type="ECO:0000313" key="3">
    <source>
        <dbReference type="Proteomes" id="UP000000552"/>
    </source>
</evidence>
<evidence type="ECO:0000313" key="2">
    <source>
        <dbReference type="EMBL" id="BAB47836.1"/>
    </source>
</evidence>
<gene>
    <name evidence="2" type="ordered locus">mlr0200</name>
</gene>
<dbReference type="HOGENOM" id="CLU_147392_1_0_5"/>
<evidence type="ECO:0000256" key="1">
    <source>
        <dbReference type="SAM" id="MobiDB-lite"/>
    </source>
</evidence>
<dbReference type="EMBL" id="BA000012">
    <property type="protein sequence ID" value="BAB47836.1"/>
    <property type="molecule type" value="Genomic_DNA"/>
</dbReference>
<protein>
    <submittedName>
        <fullName evidence="2">Mlr0200 protein</fullName>
    </submittedName>
</protein>
<sequence>MATMRWTTDDRASTRPEDISMSDTKRITASKKELLELEKGFWTGDAAYYAANADTECLVAFPQMAKAMDNADLAKTATKPNRWRDLDIELKGIIEPGSDIIMLTYEAHATRENGEPYAALVSTGYVHRVNGWKMMFHSQTPIEVAAAK</sequence>
<proteinExistence type="predicted"/>
<dbReference type="Proteomes" id="UP000000552">
    <property type="component" value="Chromosome"/>
</dbReference>
<name>Q98NC5_RHILO</name>
<feature type="region of interest" description="Disordered" evidence="1">
    <location>
        <begin position="1"/>
        <end position="20"/>
    </location>
</feature>
<feature type="compositionally biased region" description="Basic and acidic residues" evidence="1">
    <location>
        <begin position="7"/>
        <end position="20"/>
    </location>
</feature>
<organism evidence="2 3">
    <name type="scientific">Mesorhizobium japonicum (strain LMG 29417 / CECT 9101 / MAFF 303099)</name>
    <name type="common">Mesorhizobium loti (strain MAFF 303099)</name>
    <dbReference type="NCBI Taxonomy" id="266835"/>
    <lineage>
        <taxon>Bacteria</taxon>
        <taxon>Pseudomonadati</taxon>
        <taxon>Pseudomonadota</taxon>
        <taxon>Alphaproteobacteria</taxon>
        <taxon>Hyphomicrobiales</taxon>
        <taxon>Phyllobacteriaceae</taxon>
        <taxon>Mesorhizobium</taxon>
    </lineage>
</organism>
<reference evidence="2 3" key="1">
    <citation type="journal article" date="2000" name="DNA Res.">
        <title>Complete genome structure of the nitrogen-fixing symbiotic bacterium Mesorhizobium loti.</title>
        <authorList>
            <person name="Kaneko T."/>
            <person name="Nakamura Y."/>
            <person name="Sato S."/>
            <person name="Asamizu E."/>
            <person name="Kato T."/>
            <person name="Sasamoto S."/>
            <person name="Watanabe A."/>
            <person name="Idesawa K."/>
            <person name="Ishikawa A."/>
            <person name="Kawashima K."/>
            <person name="Kimura T."/>
            <person name="Kishida Y."/>
            <person name="Kiyokawa C."/>
            <person name="Kohara M."/>
            <person name="Matsumoto M."/>
            <person name="Matsuno A."/>
            <person name="Mochizuki Y."/>
            <person name="Nakayama S."/>
            <person name="Nakazaki N."/>
            <person name="Shimpo S."/>
            <person name="Sugimoto M."/>
            <person name="Takeuchi C."/>
            <person name="Yamada M."/>
            <person name="Tabata S."/>
        </authorList>
    </citation>
    <scope>NUCLEOTIDE SEQUENCE [LARGE SCALE GENOMIC DNA]</scope>
    <source>
        <strain evidence="3">LMG 29417 / CECT 9101 / MAFF 303099</strain>
    </source>
</reference>